<dbReference type="EMBL" id="JACSQL010000019">
    <property type="protein sequence ID" value="MBD7971036.1"/>
    <property type="molecule type" value="Genomic_DNA"/>
</dbReference>
<evidence type="ECO:0000313" key="7">
    <source>
        <dbReference type="EMBL" id="MBD7971036.1"/>
    </source>
</evidence>
<evidence type="ECO:0000256" key="6">
    <source>
        <dbReference type="SAM" id="Phobius"/>
    </source>
</evidence>
<comment type="caution">
    <text evidence="7">The sequence shown here is derived from an EMBL/GenBank/DDBJ whole genome shotgun (WGS) entry which is preliminary data.</text>
</comment>
<reference evidence="7 8" key="1">
    <citation type="submission" date="2020-08" db="EMBL/GenBank/DDBJ databases">
        <title>A Genomic Blueprint of the Chicken Gut Microbiome.</title>
        <authorList>
            <person name="Gilroy R."/>
            <person name="Ravi A."/>
            <person name="Getino M."/>
            <person name="Pursley I."/>
            <person name="Horton D.L."/>
            <person name="Alikhan N.-F."/>
            <person name="Baker D."/>
            <person name="Gharbi K."/>
            <person name="Hall N."/>
            <person name="Watson M."/>
            <person name="Adriaenssens E.M."/>
            <person name="Foster-Nyarko E."/>
            <person name="Jarju S."/>
            <person name="Secka A."/>
            <person name="Antonio M."/>
            <person name="Oren A."/>
            <person name="Chaudhuri R."/>
            <person name="La Ragione R.M."/>
            <person name="Hildebrand F."/>
            <person name="Pallen M.J."/>
        </authorList>
    </citation>
    <scope>NUCLEOTIDE SEQUENCE [LARGE SCALE GENOMIC DNA]</scope>
    <source>
        <strain evidence="7 8">Sa2BVA9</strain>
    </source>
</reference>
<keyword evidence="3 6" id="KW-0812">Transmembrane</keyword>
<sequence>MTNHHMSHSHSGTLDLGSSLFIPVLITVTAFALYFYAAWSSNRRCRQWPTYRYACFIIGVLCSASAVTGPLADWAHLDFRAHMLGHLLLGMLGPLLIVLSSPLTLALRTMKVYWARRVTRLLRSRPLLLITHPISAAILNIGGLWLIYGTGLYTAMQYSMLIHTLVHFHVFAAGYLFTASMIYTEPIPHRTSYTFRSLTMIVAFAGHGILSKRIYANPPEGIPLDQGQTGGLLMYYGGDLIDLVLIFIFCLQWYRSFHPTFVTHSSKRKSEIFEGDRNGLF</sequence>
<feature type="transmembrane region" description="Helical" evidence="6">
    <location>
        <begin position="235"/>
        <end position="254"/>
    </location>
</feature>
<evidence type="ECO:0000256" key="3">
    <source>
        <dbReference type="ARBA" id="ARBA00022692"/>
    </source>
</evidence>
<feature type="transmembrane region" description="Helical" evidence="6">
    <location>
        <begin position="84"/>
        <end position="107"/>
    </location>
</feature>
<comment type="subcellular location">
    <subcellularLocation>
        <location evidence="1">Cell membrane</location>
        <topology evidence="1">Multi-pass membrane protein</topology>
    </subcellularLocation>
</comment>
<evidence type="ECO:0000256" key="4">
    <source>
        <dbReference type="ARBA" id="ARBA00022989"/>
    </source>
</evidence>
<feature type="transmembrane region" description="Helical" evidence="6">
    <location>
        <begin position="127"/>
        <end position="148"/>
    </location>
</feature>
<evidence type="ECO:0000256" key="2">
    <source>
        <dbReference type="ARBA" id="ARBA00022475"/>
    </source>
</evidence>
<protein>
    <submittedName>
        <fullName evidence="7">Cytochrome c oxidase assembly protein</fullName>
    </submittedName>
</protein>
<evidence type="ECO:0000256" key="5">
    <source>
        <dbReference type="ARBA" id="ARBA00023136"/>
    </source>
</evidence>
<keyword evidence="2" id="KW-1003">Cell membrane</keyword>
<proteinExistence type="predicted"/>
<feature type="transmembrane region" description="Helical" evidence="6">
    <location>
        <begin position="20"/>
        <end position="39"/>
    </location>
</feature>
<accession>A0ABR8T5J3</accession>
<gene>
    <name evidence="7" type="ORF">H9647_23490</name>
</gene>
<feature type="transmembrane region" description="Helical" evidence="6">
    <location>
        <begin position="195"/>
        <end position="215"/>
    </location>
</feature>
<feature type="transmembrane region" description="Helical" evidence="6">
    <location>
        <begin position="51"/>
        <end position="72"/>
    </location>
</feature>
<organism evidence="7 8">
    <name type="scientific">Paenibacillus gallinarum</name>
    <dbReference type="NCBI Taxonomy" id="2762232"/>
    <lineage>
        <taxon>Bacteria</taxon>
        <taxon>Bacillati</taxon>
        <taxon>Bacillota</taxon>
        <taxon>Bacilli</taxon>
        <taxon>Bacillales</taxon>
        <taxon>Paenibacillaceae</taxon>
        <taxon>Paenibacillus</taxon>
    </lineage>
</organism>
<keyword evidence="5 6" id="KW-0472">Membrane</keyword>
<keyword evidence="8" id="KW-1185">Reference proteome</keyword>
<dbReference type="Pfam" id="PF09678">
    <property type="entry name" value="Caa3_CtaG"/>
    <property type="match status" value="1"/>
</dbReference>
<keyword evidence="4 6" id="KW-1133">Transmembrane helix</keyword>
<feature type="transmembrane region" description="Helical" evidence="6">
    <location>
        <begin position="160"/>
        <end position="183"/>
    </location>
</feature>
<name>A0ABR8T5J3_9BACL</name>
<evidence type="ECO:0000256" key="1">
    <source>
        <dbReference type="ARBA" id="ARBA00004651"/>
    </source>
</evidence>
<evidence type="ECO:0000313" key="8">
    <source>
        <dbReference type="Proteomes" id="UP000608071"/>
    </source>
</evidence>
<dbReference type="Proteomes" id="UP000608071">
    <property type="component" value="Unassembled WGS sequence"/>
</dbReference>
<dbReference type="InterPro" id="IPR019108">
    <property type="entry name" value="Caa3_assmbl_CtaG-rel"/>
</dbReference>